<sequence>MERQKGLVLGSSSAPLLVCCNACTKGTGWVLGTARRSTCIQGHIFVSFGW</sequence>
<reference evidence="1" key="1">
    <citation type="submission" date="2014-09" db="EMBL/GenBank/DDBJ databases">
        <authorList>
            <person name="Magalhaes I.L.F."/>
            <person name="Oliveira U."/>
            <person name="Santos F.R."/>
            <person name="Vidigal T.H.D.A."/>
            <person name="Brescovit A.D."/>
            <person name="Santos A.J."/>
        </authorList>
    </citation>
    <scope>NUCLEOTIDE SEQUENCE</scope>
    <source>
        <tissue evidence="1">Shoot tissue taken approximately 20 cm above the soil surface</tissue>
    </source>
</reference>
<reference evidence="1" key="2">
    <citation type="journal article" date="2015" name="Data Brief">
        <title>Shoot transcriptome of the giant reed, Arundo donax.</title>
        <authorList>
            <person name="Barrero R.A."/>
            <person name="Guerrero F.D."/>
            <person name="Moolhuijzen P."/>
            <person name="Goolsby J.A."/>
            <person name="Tidwell J."/>
            <person name="Bellgard S.E."/>
            <person name="Bellgard M.I."/>
        </authorList>
    </citation>
    <scope>NUCLEOTIDE SEQUENCE</scope>
    <source>
        <tissue evidence="1">Shoot tissue taken approximately 20 cm above the soil surface</tissue>
    </source>
</reference>
<dbReference type="EMBL" id="GBRH01165628">
    <property type="protein sequence ID" value="JAE32268.1"/>
    <property type="molecule type" value="Transcribed_RNA"/>
</dbReference>
<proteinExistence type="predicted"/>
<evidence type="ECO:0000313" key="1">
    <source>
        <dbReference type="EMBL" id="JAE32268.1"/>
    </source>
</evidence>
<protein>
    <submittedName>
        <fullName evidence="1">Uncharacterized protein</fullName>
    </submittedName>
</protein>
<dbReference type="AlphaFoldDB" id="A0A0A9HH76"/>
<organism evidence="1">
    <name type="scientific">Arundo donax</name>
    <name type="common">Giant reed</name>
    <name type="synonym">Donax arundinaceus</name>
    <dbReference type="NCBI Taxonomy" id="35708"/>
    <lineage>
        <taxon>Eukaryota</taxon>
        <taxon>Viridiplantae</taxon>
        <taxon>Streptophyta</taxon>
        <taxon>Embryophyta</taxon>
        <taxon>Tracheophyta</taxon>
        <taxon>Spermatophyta</taxon>
        <taxon>Magnoliopsida</taxon>
        <taxon>Liliopsida</taxon>
        <taxon>Poales</taxon>
        <taxon>Poaceae</taxon>
        <taxon>PACMAD clade</taxon>
        <taxon>Arundinoideae</taxon>
        <taxon>Arundineae</taxon>
        <taxon>Arundo</taxon>
    </lineage>
</organism>
<name>A0A0A9HH76_ARUDO</name>
<accession>A0A0A9HH76</accession>